<dbReference type="PROSITE" id="PS51078">
    <property type="entry name" value="ICLR_ED"/>
    <property type="match status" value="1"/>
</dbReference>
<dbReference type="SUPFAM" id="SSF55781">
    <property type="entry name" value="GAF domain-like"/>
    <property type="match status" value="1"/>
</dbReference>
<dbReference type="EMBL" id="CP039923">
    <property type="protein sequence ID" value="QCL96803.1"/>
    <property type="molecule type" value="Genomic_DNA"/>
</dbReference>
<dbReference type="InterPro" id="IPR036390">
    <property type="entry name" value="WH_DNA-bd_sf"/>
</dbReference>
<organism evidence="6 7">
    <name type="scientific">Agrobacterium tumefaciens</name>
    <dbReference type="NCBI Taxonomy" id="358"/>
    <lineage>
        <taxon>Bacteria</taxon>
        <taxon>Pseudomonadati</taxon>
        <taxon>Pseudomonadota</taxon>
        <taxon>Alphaproteobacteria</taxon>
        <taxon>Hyphomicrobiales</taxon>
        <taxon>Rhizobiaceae</taxon>
        <taxon>Rhizobium/Agrobacterium group</taxon>
        <taxon>Agrobacterium</taxon>
        <taxon>Agrobacterium tumefaciens complex</taxon>
    </lineage>
</organism>
<evidence type="ECO:0000313" key="7">
    <source>
        <dbReference type="Proteomes" id="UP000298649"/>
    </source>
</evidence>
<feature type="domain" description="HTH iclR-type" evidence="4">
    <location>
        <begin position="15"/>
        <end position="77"/>
    </location>
</feature>
<dbReference type="PANTHER" id="PTHR30136:SF35">
    <property type="entry name" value="HTH-TYPE TRANSCRIPTIONAL REGULATOR RV1719"/>
    <property type="match status" value="1"/>
</dbReference>
<dbReference type="Pfam" id="PF09339">
    <property type="entry name" value="HTH_IclR"/>
    <property type="match status" value="1"/>
</dbReference>
<dbReference type="GO" id="GO:0045892">
    <property type="term" value="P:negative regulation of DNA-templated transcription"/>
    <property type="evidence" value="ECO:0007669"/>
    <property type="project" value="TreeGrafter"/>
</dbReference>
<accession>A0A4D7Z2T9</accession>
<dbReference type="GO" id="GO:0003677">
    <property type="term" value="F:DNA binding"/>
    <property type="evidence" value="ECO:0007669"/>
    <property type="project" value="UniProtKB-KW"/>
</dbReference>
<dbReference type="SUPFAM" id="SSF46785">
    <property type="entry name" value="Winged helix' DNA-binding domain"/>
    <property type="match status" value="1"/>
</dbReference>
<dbReference type="InterPro" id="IPR029016">
    <property type="entry name" value="GAF-like_dom_sf"/>
</dbReference>
<reference evidence="6 7" key="1">
    <citation type="submission" date="2019-04" db="EMBL/GenBank/DDBJ databases">
        <title>Complete genome sequence of Agrobacterium tumefaciens CFBP7129.</title>
        <authorList>
            <person name="Haryono M."/>
            <person name="Lin Y.-C."/>
            <person name="Lai E.-M."/>
            <person name="Kuo C.-H."/>
        </authorList>
    </citation>
    <scope>NUCLEOTIDE SEQUENCE [LARGE SCALE GENOMIC DNA]</scope>
    <source>
        <strain evidence="6 7">CFBP7129</strain>
    </source>
</reference>
<evidence type="ECO:0000256" key="1">
    <source>
        <dbReference type="ARBA" id="ARBA00023015"/>
    </source>
</evidence>
<protein>
    <submittedName>
        <fullName evidence="6">IclR family transcriptional regulator</fullName>
    </submittedName>
</protein>
<dbReference type="Gene3D" id="1.10.10.10">
    <property type="entry name" value="Winged helix-like DNA-binding domain superfamily/Winged helix DNA-binding domain"/>
    <property type="match status" value="1"/>
</dbReference>
<dbReference type="SMART" id="SM00346">
    <property type="entry name" value="HTH_ICLR"/>
    <property type="match status" value="1"/>
</dbReference>
<proteinExistence type="predicted"/>
<keyword evidence="2" id="KW-0238">DNA-binding</keyword>
<dbReference type="InterPro" id="IPR005471">
    <property type="entry name" value="Tscrpt_reg_IclR_N"/>
</dbReference>
<dbReference type="InterPro" id="IPR050707">
    <property type="entry name" value="HTH_MetabolicPath_Reg"/>
</dbReference>
<evidence type="ECO:0000259" key="4">
    <source>
        <dbReference type="PROSITE" id="PS51077"/>
    </source>
</evidence>
<dbReference type="Gene3D" id="3.30.450.40">
    <property type="match status" value="1"/>
</dbReference>
<dbReference type="InterPro" id="IPR014757">
    <property type="entry name" value="Tscrpt_reg_IclR_C"/>
</dbReference>
<keyword evidence="1" id="KW-0805">Transcription regulation</keyword>
<feature type="domain" description="IclR-ED" evidence="5">
    <location>
        <begin position="71"/>
        <end position="258"/>
    </location>
</feature>
<dbReference type="Pfam" id="PF01614">
    <property type="entry name" value="IclR_C"/>
    <property type="match status" value="1"/>
</dbReference>
<dbReference type="PROSITE" id="PS51077">
    <property type="entry name" value="HTH_ICLR"/>
    <property type="match status" value="1"/>
</dbReference>
<dbReference type="AlphaFoldDB" id="A0A4D7Z2T9"/>
<evidence type="ECO:0000256" key="3">
    <source>
        <dbReference type="ARBA" id="ARBA00023163"/>
    </source>
</evidence>
<dbReference type="GO" id="GO:0003700">
    <property type="term" value="F:DNA-binding transcription factor activity"/>
    <property type="evidence" value="ECO:0007669"/>
    <property type="project" value="TreeGrafter"/>
</dbReference>
<evidence type="ECO:0000313" key="6">
    <source>
        <dbReference type="EMBL" id="QCL96803.1"/>
    </source>
</evidence>
<gene>
    <name evidence="6" type="ORF">CFBP7129_21820</name>
</gene>
<name>A0A4D7Z2T9_AGRTU</name>
<dbReference type="InterPro" id="IPR036388">
    <property type="entry name" value="WH-like_DNA-bd_sf"/>
</dbReference>
<dbReference type="RefSeq" id="WP_045021366.1">
    <property type="nucleotide sequence ID" value="NZ_CP039923.1"/>
</dbReference>
<keyword evidence="3" id="KW-0804">Transcription</keyword>
<sequence length="258" mass="28178">MTDAFKSNDDSRSGIQVIARAAAILRSLKNESDGLSLGQIADRVGLPRSTVQRIVGALQAEQFVIAASPERGIRLGPEIGALAESARIDVLEMLRPYLVDLARRTKETVDLAMFRSKRLVFVDQIPGTHRLRTVSFVGESFPLCDSANGKACLAKLSDKQILARLAEEQPSVAEDPVLLQAYQAEIEVIRETGIAFDRDQHTVGISAVGAAFYDLQGDLYAISVPTPSSRFQSHEKQLTDELSRTLAQIVALEIFRAS</sequence>
<evidence type="ECO:0000256" key="2">
    <source>
        <dbReference type="ARBA" id="ARBA00023125"/>
    </source>
</evidence>
<dbReference type="Proteomes" id="UP000298649">
    <property type="component" value="Chromosome linear"/>
</dbReference>
<dbReference type="PANTHER" id="PTHR30136">
    <property type="entry name" value="HELIX-TURN-HELIX TRANSCRIPTIONAL REGULATOR, ICLR FAMILY"/>
    <property type="match status" value="1"/>
</dbReference>
<evidence type="ECO:0000259" key="5">
    <source>
        <dbReference type="PROSITE" id="PS51078"/>
    </source>
</evidence>